<comment type="caution">
    <text evidence="1">The sequence shown here is derived from an EMBL/GenBank/DDBJ whole genome shotgun (WGS) entry which is preliminary data.</text>
</comment>
<name>A0A9N9G4I1_FUNMO</name>
<sequence length="328" mass="37742">MDSSILDYARFYHEFKLKNPNLNVEIEAEYLKLQDTYRTNANVAASAYYSNLDLVPGNIYISLYLSFGGGLLKRVSYDHPFEPNTKEVLKRDKVLDDEWKKRLRKAKYHLQIHEDITHLEMIRKSYQVSFAMFGVNESVYPCLARSNDNDHVMEDVSSRTRTSGNMVLRRISASPSFERKKISKKTKYNELVNLIRQWILAKADPIQSYNAEVDKEKEKVLATNELKEMFGNLDIIEEDEWEHDVYGEGVYEIDEDSAAEEAVGSAIGMDSMKLMGQAIKLEAEAEYQTRKAQEQAQEYGDNAYQSVKGTFAKFTGGQNENDEEANKK</sequence>
<organism evidence="1 2">
    <name type="scientific">Funneliformis mosseae</name>
    <name type="common">Endomycorrhizal fungus</name>
    <name type="synonym">Glomus mosseae</name>
    <dbReference type="NCBI Taxonomy" id="27381"/>
    <lineage>
        <taxon>Eukaryota</taxon>
        <taxon>Fungi</taxon>
        <taxon>Fungi incertae sedis</taxon>
        <taxon>Mucoromycota</taxon>
        <taxon>Glomeromycotina</taxon>
        <taxon>Glomeromycetes</taxon>
        <taxon>Glomerales</taxon>
        <taxon>Glomeraceae</taxon>
        <taxon>Funneliformis</taxon>
    </lineage>
</organism>
<reference evidence="1" key="1">
    <citation type="submission" date="2021-06" db="EMBL/GenBank/DDBJ databases">
        <authorList>
            <person name="Kallberg Y."/>
            <person name="Tangrot J."/>
            <person name="Rosling A."/>
        </authorList>
    </citation>
    <scope>NUCLEOTIDE SEQUENCE</scope>
    <source>
        <strain evidence="1">87-6 pot B 2015</strain>
    </source>
</reference>
<accession>A0A9N9G4I1</accession>
<dbReference type="AlphaFoldDB" id="A0A9N9G4I1"/>
<keyword evidence="2" id="KW-1185">Reference proteome</keyword>
<evidence type="ECO:0000313" key="2">
    <source>
        <dbReference type="Proteomes" id="UP000789375"/>
    </source>
</evidence>
<dbReference type="Proteomes" id="UP000789375">
    <property type="component" value="Unassembled WGS sequence"/>
</dbReference>
<dbReference type="EMBL" id="CAJVPP010001966">
    <property type="protein sequence ID" value="CAG8580955.1"/>
    <property type="molecule type" value="Genomic_DNA"/>
</dbReference>
<gene>
    <name evidence="1" type="ORF">FMOSSE_LOCUS7945</name>
</gene>
<proteinExistence type="predicted"/>
<evidence type="ECO:0000313" key="1">
    <source>
        <dbReference type="EMBL" id="CAG8580955.1"/>
    </source>
</evidence>
<protein>
    <submittedName>
        <fullName evidence="1">10330_t:CDS:1</fullName>
    </submittedName>
</protein>